<keyword evidence="2 6" id="KW-0812">Transmembrane</keyword>
<feature type="non-terminal residue" evidence="9">
    <location>
        <position position="284"/>
    </location>
</feature>
<evidence type="ECO:0000256" key="2">
    <source>
        <dbReference type="ARBA" id="ARBA00022692"/>
    </source>
</evidence>
<dbReference type="InterPro" id="IPR000832">
    <property type="entry name" value="GPCR_2_secretin-like"/>
</dbReference>
<dbReference type="RefSeq" id="XP_047737610.1">
    <property type="nucleotide sequence ID" value="XM_047881654.1"/>
</dbReference>
<feature type="non-terminal residue" evidence="9">
    <location>
        <position position="1"/>
    </location>
</feature>
<dbReference type="AlphaFoldDB" id="A0A979FKS7"/>
<comment type="subcellular location">
    <subcellularLocation>
        <location evidence="1">Membrane</location>
        <topology evidence="1">Multi-pass membrane protein</topology>
    </subcellularLocation>
</comment>
<dbReference type="GO" id="GO:0005886">
    <property type="term" value="C:plasma membrane"/>
    <property type="evidence" value="ECO:0007669"/>
    <property type="project" value="TreeGrafter"/>
</dbReference>
<feature type="domain" description="G-protein coupled receptors family 2 profile 2" evidence="7">
    <location>
        <begin position="85"/>
        <end position="180"/>
    </location>
</feature>
<dbReference type="InterPro" id="IPR017981">
    <property type="entry name" value="GPCR_2-like_7TM"/>
</dbReference>
<feature type="transmembrane region" description="Helical" evidence="6">
    <location>
        <begin position="33"/>
        <end position="52"/>
    </location>
</feature>
<dbReference type="Pfam" id="PF00002">
    <property type="entry name" value="7tm_2"/>
    <property type="match status" value="2"/>
</dbReference>
<evidence type="ECO:0000256" key="4">
    <source>
        <dbReference type="ARBA" id="ARBA00023136"/>
    </source>
</evidence>
<reference evidence="9" key="1">
    <citation type="submission" date="2025-08" db="UniProtKB">
        <authorList>
            <consortium name="RefSeq"/>
        </authorList>
    </citation>
    <scope>IDENTIFICATION</scope>
    <source>
        <tissue evidence="9">Whole organism</tissue>
    </source>
</reference>
<keyword evidence="3 6" id="KW-1133">Transmembrane helix</keyword>
<feature type="compositionally biased region" description="Polar residues" evidence="5">
    <location>
        <begin position="261"/>
        <end position="275"/>
    </location>
</feature>
<evidence type="ECO:0000313" key="9">
    <source>
        <dbReference type="RefSeq" id="XP_047737610.1"/>
    </source>
</evidence>
<dbReference type="GO" id="GO:0007166">
    <property type="term" value="P:cell surface receptor signaling pathway"/>
    <property type="evidence" value="ECO:0007669"/>
    <property type="project" value="InterPro"/>
</dbReference>
<dbReference type="PRINTS" id="PR00249">
    <property type="entry name" value="GPCRSECRETIN"/>
</dbReference>
<dbReference type="InterPro" id="IPR050332">
    <property type="entry name" value="GPCR_2"/>
</dbReference>
<feature type="region of interest" description="Disordered" evidence="5">
    <location>
        <begin position="203"/>
        <end position="284"/>
    </location>
</feature>
<feature type="transmembrane region" description="Helical" evidence="6">
    <location>
        <begin position="94"/>
        <end position="115"/>
    </location>
</feature>
<keyword evidence="8" id="KW-1185">Reference proteome</keyword>
<accession>A0A979FKS7</accession>
<protein>
    <submittedName>
        <fullName evidence="9">Corticotropin-releasing factor receptor 2-like</fullName>
    </submittedName>
</protein>
<evidence type="ECO:0000256" key="5">
    <source>
        <dbReference type="SAM" id="MobiDB-lite"/>
    </source>
</evidence>
<dbReference type="KEGG" id="hazt:108676286"/>
<organism evidence="8 9">
    <name type="scientific">Hyalella azteca</name>
    <name type="common">Amphipod</name>
    <dbReference type="NCBI Taxonomy" id="294128"/>
    <lineage>
        <taxon>Eukaryota</taxon>
        <taxon>Metazoa</taxon>
        <taxon>Ecdysozoa</taxon>
        <taxon>Arthropoda</taxon>
        <taxon>Crustacea</taxon>
        <taxon>Multicrustacea</taxon>
        <taxon>Malacostraca</taxon>
        <taxon>Eumalacostraca</taxon>
        <taxon>Peracarida</taxon>
        <taxon>Amphipoda</taxon>
        <taxon>Senticaudata</taxon>
        <taxon>Talitrida</taxon>
        <taxon>Talitroidea</taxon>
        <taxon>Hyalellidae</taxon>
        <taxon>Hyalella</taxon>
    </lineage>
</organism>
<dbReference type="GO" id="GO:0008528">
    <property type="term" value="F:G protein-coupled peptide receptor activity"/>
    <property type="evidence" value="ECO:0007669"/>
    <property type="project" value="TreeGrafter"/>
</dbReference>
<keyword evidence="4 6" id="KW-0472">Membrane</keyword>
<gene>
    <name evidence="9" type="primary">LOC108676286</name>
</gene>
<dbReference type="Gene3D" id="1.20.1070.10">
    <property type="entry name" value="Rhodopsin 7-helix transmembrane proteins"/>
    <property type="match status" value="1"/>
</dbReference>
<dbReference type="GO" id="GO:0007188">
    <property type="term" value="P:adenylate cyclase-modulating G protein-coupled receptor signaling pathway"/>
    <property type="evidence" value="ECO:0007669"/>
    <property type="project" value="TreeGrafter"/>
</dbReference>
<dbReference type="GeneID" id="108676286"/>
<evidence type="ECO:0000313" key="8">
    <source>
        <dbReference type="Proteomes" id="UP000694843"/>
    </source>
</evidence>
<dbReference type="OrthoDB" id="6372691at2759"/>
<evidence type="ECO:0000256" key="3">
    <source>
        <dbReference type="ARBA" id="ARBA00022989"/>
    </source>
</evidence>
<feature type="transmembrane region" description="Helical" evidence="6">
    <location>
        <begin position="136"/>
        <end position="154"/>
    </location>
</feature>
<name>A0A979FKS7_HYAAZ</name>
<evidence type="ECO:0000259" key="7">
    <source>
        <dbReference type="PROSITE" id="PS50261"/>
    </source>
</evidence>
<evidence type="ECO:0000256" key="1">
    <source>
        <dbReference type="ARBA" id="ARBA00004141"/>
    </source>
</evidence>
<evidence type="ECO:0000256" key="6">
    <source>
        <dbReference type="SAM" id="Phobius"/>
    </source>
</evidence>
<dbReference type="PROSITE" id="PS50261">
    <property type="entry name" value="G_PROTEIN_RECEP_F2_4"/>
    <property type="match status" value="1"/>
</dbReference>
<dbReference type="Proteomes" id="UP000694843">
    <property type="component" value="Unplaced"/>
</dbReference>
<dbReference type="PANTHER" id="PTHR45620:SF32">
    <property type="entry name" value="DIURETIC HORMONE 31 RECEPTOR, ISOFORM C"/>
    <property type="match status" value="1"/>
</dbReference>
<proteinExistence type="predicted"/>
<sequence>CPTMPMLQVPYQWLPCPCFRSLKCTRVSIHKNLFVSFLVNNVLWLVWTTVVTSNTRVLLLNPVRRPTPTSGCCVTLMRIFSAVSCWMDESSYNYFMSLPVVLSMFLNLVFLVNIVRVLVTKLRAANAPPTHAATRKAVRATLILVPLLGLHYLLTPFRPSSGSAMEKSYLILSAIASSFQYKASLADGLTQVTAFNAAGDEDDVWPSLSPRPSPCASPSPQAYGGDKPHEGGRQLSPYGPVPAAARATEERKGKIPKNKTDSVSPVQEGSNIEKQPNQEEIRTN</sequence>
<dbReference type="PANTHER" id="PTHR45620">
    <property type="entry name" value="PDF RECEPTOR-LIKE PROTEIN-RELATED"/>
    <property type="match status" value="1"/>
</dbReference>